<keyword evidence="3" id="KW-1185">Reference proteome</keyword>
<evidence type="ECO:0000313" key="2">
    <source>
        <dbReference type="EMBL" id="PJZ59975.1"/>
    </source>
</evidence>
<sequence>MGMGNYKERDEVLSAAFDMSKITCSFLIPELLYKKLTFKDKKGIGKNLEYLLKKYKNKILKSKRIHRKTATSLYQEKGGGLIKFNVRIRPIFWEELTILSRSHGVSNCYLYHLILKWETLSQDGTAPVQRLFHSRINQRLILVWMIDFRKEYSQRIAQLLNEFPPDSFK</sequence>
<dbReference type="EMBL" id="NPDU01000085">
    <property type="protein sequence ID" value="PJZ59975.1"/>
    <property type="molecule type" value="Genomic_DNA"/>
</dbReference>
<organism evidence="1 4">
    <name type="scientific">Leptospira adleri</name>
    <dbReference type="NCBI Taxonomy" id="2023186"/>
    <lineage>
        <taxon>Bacteria</taxon>
        <taxon>Pseudomonadati</taxon>
        <taxon>Spirochaetota</taxon>
        <taxon>Spirochaetia</taxon>
        <taxon>Leptospirales</taxon>
        <taxon>Leptospiraceae</taxon>
        <taxon>Leptospira</taxon>
    </lineage>
</organism>
<dbReference type="Proteomes" id="UP000232188">
    <property type="component" value="Unassembled WGS sequence"/>
</dbReference>
<dbReference type="Proteomes" id="UP000232149">
    <property type="component" value="Unassembled WGS sequence"/>
</dbReference>
<name>A0A2M9YJK7_9LEPT</name>
<gene>
    <name evidence="2" type="ORF">CH376_20815</name>
    <name evidence="1" type="ORF">CH380_18380</name>
</gene>
<proteinExistence type="predicted"/>
<evidence type="ECO:0008006" key="5">
    <source>
        <dbReference type="Google" id="ProtNLM"/>
    </source>
</evidence>
<reference evidence="3 4" key="1">
    <citation type="submission" date="2017-07" db="EMBL/GenBank/DDBJ databases">
        <title>Leptospira spp. isolated from tropical soils.</title>
        <authorList>
            <person name="Thibeaux R."/>
            <person name="Iraola G."/>
            <person name="Ferres I."/>
            <person name="Bierque E."/>
            <person name="Girault D."/>
            <person name="Soupe-Gilbert M.-E."/>
            <person name="Picardeau M."/>
            <person name="Goarant C."/>
        </authorList>
    </citation>
    <scope>NUCLEOTIDE SEQUENCE [LARGE SCALE GENOMIC DNA]</scope>
    <source>
        <strain evidence="1 4">FH2-B-C1</strain>
        <strain evidence="2 3">FH2-B-D1</strain>
    </source>
</reference>
<accession>A0A2M9YJK7</accession>
<dbReference type="EMBL" id="NPDV01000020">
    <property type="protein sequence ID" value="PJZ51717.1"/>
    <property type="molecule type" value="Genomic_DNA"/>
</dbReference>
<comment type="caution">
    <text evidence="1">The sequence shown here is derived from an EMBL/GenBank/DDBJ whole genome shotgun (WGS) entry which is preliminary data.</text>
</comment>
<protein>
    <recommendedName>
        <fullName evidence="5">DUF1564 family protein</fullName>
    </recommendedName>
</protein>
<dbReference type="InterPro" id="IPR011458">
    <property type="entry name" value="DUF1564"/>
</dbReference>
<dbReference type="Pfam" id="PF07600">
    <property type="entry name" value="DUF1564"/>
    <property type="match status" value="1"/>
</dbReference>
<evidence type="ECO:0000313" key="4">
    <source>
        <dbReference type="Proteomes" id="UP000232188"/>
    </source>
</evidence>
<evidence type="ECO:0000313" key="3">
    <source>
        <dbReference type="Proteomes" id="UP000232149"/>
    </source>
</evidence>
<dbReference type="AlphaFoldDB" id="A0A2M9YJK7"/>
<evidence type="ECO:0000313" key="1">
    <source>
        <dbReference type="EMBL" id="PJZ51717.1"/>
    </source>
</evidence>